<evidence type="ECO:0000259" key="1">
    <source>
        <dbReference type="PROSITE" id="PS51059"/>
    </source>
</evidence>
<dbReference type="PANTHER" id="PTHR32263:SF14">
    <property type="entry name" value="INACTIVE POLY [ADP-RIBOSE] POLYMERASE SRO2-RELATED"/>
    <property type="match status" value="1"/>
</dbReference>
<organism evidence="2 3">
    <name type="scientific">Lactuca sativa</name>
    <name type="common">Garden lettuce</name>
    <dbReference type="NCBI Taxonomy" id="4236"/>
    <lineage>
        <taxon>Eukaryota</taxon>
        <taxon>Viridiplantae</taxon>
        <taxon>Streptophyta</taxon>
        <taxon>Embryophyta</taxon>
        <taxon>Tracheophyta</taxon>
        <taxon>Spermatophyta</taxon>
        <taxon>Magnoliopsida</taxon>
        <taxon>eudicotyledons</taxon>
        <taxon>Gunneridae</taxon>
        <taxon>Pentapetalae</taxon>
        <taxon>asterids</taxon>
        <taxon>campanulids</taxon>
        <taxon>Asterales</taxon>
        <taxon>Asteraceae</taxon>
        <taxon>Cichorioideae</taxon>
        <taxon>Cichorieae</taxon>
        <taxon>Lactucinae</taxon>
        <taxon>Lactuca</taxon>
    </lineage>
</organism>
<sequence>MDQPAHFQNQDSLIIEGDEIIKTDTDSDSNTEAAVPCYWQSAIFTKNDQFMVNRIEEGTRDYVNVKRSFVNGMRNFDKHIEVVAIHRRNYQSSVIDEARLEAFRVFAAAVASRNGGDPNIKFGWYGGSREEIREILFHGFCSFENRSSSHGHGVYFSPANNPIARLVTLCLCFSLHHIVDRLARLSIADVDGLMHVLLCRLILGKPEPIPFGSQIDLPTSTEFNSGVDDISSPTKYIIWEPYMNTTILPIFIVTFKRETIEIGDEPCFQSSSHVSCPFVTRNIT</sequence>
<dbReference type="InterPro" id="IPR012317">
    <property type="entry name" value="Poly(ADP-ribose)pol_cat_dom"/>
</dbReference>
<dbReference type="AlphaFoldDB" id="A0A9R1WZ09"/>
<keyword evidence="3" id="KW-1185">Reference proteome</keyword>
<feature type="domain" description="PARP catalytic" evidence="1">
    <location>
        <begin position="35"/>
        <end position="279"/>
    </location>
</feature>
<evidence type="ECO:0000313" key="3">
    <source>
        <dbReference type="Proteomes" id="UP000235145"/>
    </source>
</evidence>
<dbReference type="Proteomes" id="UP000235145">
    <property type="component" value="Unassembled WGS sequence"/>
</dbReference>
<reference evidence="2 3" key="1">
    <citation type="journal article" date="2017" name="Nat. Commun.">
        <title>Genome assembly with in vitro proximity ligation data and whole-genome triplication in lettuce.</title>
        <authorList>
            <person name="Reyes-Chin-Wo S."/>
            <person name="Wang Z."/>
            <person name="Yang X."/>
            <person name="Kozik A."/>
            <person name="Arikit S."/>
            <person name="Song C."/>
            <person name="Xia L."/>
            <person name="Froenicke L."/>
            <person name="Lavelle D.O."/>
            <person name="Truco M.J."/>
            <person name="Xia R."/>
            <person name="Zhu S."/>
            <person name="Xu C."/>
            <person name="Xu H."/>
            <person name="Xu X."/>
            <person name="Cox K."/>
            <person name="Korf I."/>
            <person name="Meyers B.C."/>
            <person name="Michelmore R.W."/>
        </authorList>
    </citation>
    <scope>NUCLEOTIDE SEQUENCE [LARGE SCALE GENOMIC DNA]</scope>
    <source>
        <strain evidence="3">cv. Salinas</strain>
        <tissue evidence="2">Seedlings</tissue>
    </source>
</reference>
<dbReference type="Gene3D" id="3.90.228.10">
    <property type="match status" value="1"/>
</dbReference>
<dbReference type="InterPro" id="IPR044964">
    <property type="entry name" value="RCD1/SRO1-5"/>
</dbReference>
<gene>
    <name evidence="2" type="ORF">LSAT_V11C800451140</name>
</gene>
<dbReference type="GO" id="GO:0003950">
    <property type="term" value="F:NAD+ poly-ADP-ribosyltransferase activity"/>
    <property type="evidence" value="ECO:0007669"/>
    <property type="project" value="InterPro"/>
</dbReference>
<protein>
    <recommendedName>
        <fullName evidence="1">PARP catalytic domain-containing protein</fullName>
    </recommendedName>
</protein>
<evidence type="ECO:0000313" key="2">
    <source>
        <dbReference type="EMBL" id="KAJ0192936.1"/>
    </source>
</evidence>
<dbReference type="PANTHER" id="PTHR32263">
    <property type="entry name" value="INACTIVE POLY [ADP-RIBOSE] POLYMERASE SRO4-RELATED"/>
    <property type="match status" value="1"/>
</dbReference>
<proteinExistence type="predicted"/>
<comment type="caution">
    <text evidence="2">The sequence shown here is derived from an EMBL/GenBank/DDBJ whole genome shotgun (WGS) entry which is preliminary data.</text>
</comment>
<accession>A0A9R1WZ09</accession>
<name>A0A9R1WZ09_LACSA</name>
<dbReference type="EMBL" id="NBSK02000008">
    <property type="protein sequence ID" value="KAJ0192936.1"/>
    <property type="molecule type" value="Genomic_DNA"/>
</dbReference>
<dbReference type="SUPFAM" id="SSF56399">
    <property type="entry name" value="ADP-ribosylation"/>
    <property type="match status" value="1"/>
</dbReference>
<dbReference type="PROSITE" id="PS51059">
    <property type="entry name" value="PARP_CATALYTIC"/>
    <property type="match status" value="1"/>
</dbReference>